<keyword evidence="8" id="KW-0282">Flagellum</keyword>
<dbReference type="EMBL" id="JACHXS010000004">
    <property type="protein sequence ID" value="MBB3221790.1"/>
    <property type="molecule type" value="Genomic_DNA"/>
</dbReference>
<keyword evidence="8" id="KW-0969">Cilium</keyword>
<keyword evidence="5" id="KW-0964">Secreted</keyword>
<proteinExistence type="inferred from homology"/>
<evidence type="ECO:0000313" key="9">
    <source>
        <dbReference type="EMBL" id="QCP08997.1"/>
    </source>
</evidence>
<keyword evidence="4 5" id="KW-0975">Bacterial flagellum</keyword>
<protein>
    <recommendedName>
        <fullName evidence="5">Flagellar hook-associated protein 2</fullName>
        <shortName evidence="5">HAP2</shortName>
    </recommendedName>
    <alternativeName>
        <fullName evidence="5">Flagellar cap protein</fullName>
    </alternativeName>
</protein>
<dbReference type="Proteomes" id="UP000584325">
    <property type="component" value="Unassembled WGS sequence"/>
</dbReference>
<reference evidence="8 11" key="2">
    <citation type="submission" date="2020-08" db="EMBL/GenBank/DDBJ databases">
        <title>Genomic Encyclopedia of Type Strains, Phase III (KMG-III): the genomes of soil and plant-associated and newly described type strains.</title>
        <authorList>
            <person name="Whitman W."/>
        </authorList>
    </citation>
    <scope>NUCLEOTIDE SEQUENCE [LARGE SCALE GENOMIC DNA]</scope>
    <source>
        <strain evidence="8 11">CECT 7753</strain>
    </source>
</reference>
<dbReference type="GO" id="GO:0005576">
    <property type="term" value="C:extracellular region"/>
    <property type="evidence" value="ECO:0007669"/>
    <property type="project" value="UniProtKB-SubCell"/>
</dbReference>
<dbReference type="PANTHER" id="PTHR30288:SF0">
    <property type="entry name" value="FLAGELLAR HOOK-ASSOCIATED PROTEIN 2"/>
    <property type="match status" value="1"/>
</dbReference>
<dbReference type="EMBL" id="CP040017">
    <property type="protein sequence ID" value="QCP08997.1"/>
    <property type="molecule type" value="Genomic_DNA"/>
</dbReference>
<dbReference type="PANTHER" id="PTHR30288">
    <property type="entry name" value="FLAGELLAR CAP/ASSEMBLY PROTEIN FLID"/>
    <property type="match status" value="1"/>
</dbReference>
<evidence type="ECO:0000256" key="4">
    <source>
        <dbReference type="ARBA" id="ARBA00023143"/>
    </source>
</evidence>
<reference evidence="9 10" key="1">
    <citation type="submission" date="2019-05" db="EMBL/GenBank/DDBJ databases">
        <title>Draft Genome Sequences of Six Type Strains of the Genus Massilia.</title>
        <authorList>
            <person name="Miess H."/>
            <person name="Frediansyhah A."/>
            <person name="Gross H."/>
        </authorList>
    </citation>
    <scope>NUCLEOTIDE SEQUENCE [LARGE SCALE GENOMIC DNA]</scope>
    <source>
        <strain evidence="9 10">DSMZ 26121</strain>
    </source>
</reference>
<organism evidence="8 11">
    <name type="scientific">Pseudoduganella umbonata</name>
    <dbReference type="NCBI Taxonomy" id="864828"/>
    <lineage>
        <taxon>Bacteria</taxon>
        <taxon>Pseudomonadati</taxon>
        <taxon>Pseudomonadota</taxon>
        <taxon>Betaproteobacteria</taxon>
        <taxon>Burkholderiales</taxon>
        <taxon>Oxalobacteraceae</taxon>
        <taxon>Telluria group</taxon>
        <taxon>Pseudoduganella</taxon>
    </lineage>
</organism>
<evidence type="ECO:0000256" key="5">
    <source>
        <dbReference type="RuleBase" id="RU362066"/>
    </source>
</evidence>
<dbReference type="InterPro" id="IPR010809">
    <property type="entry name" value="FliD_C"/>
</dbReference>
<evidence type="ECO:0000256" key="3">
    <source>
        <dbReference type="ARBA" id="ARBA00023054"/>
    </source>
</evidence>
<dbReference type="AlphaFoldDB" id="A0A4P8HHR5"/>
<dbReference type="InterPro" id="IPR003481">
    <property type="entry name" value="FliD_N"/>
</dbReference>
<evidence type="ECO:0000313" key="10">
    <source>
        <dbReference type="Proteomes" id="UP000298763"/>
    </source>
</evidence>
<dbReference type="InterPro" id="IPR040026">
    <property type="entry name" value="FliD"/>
</dbReference>
<dbReference type="GO" id="GO:0009424">
    <property type="term" value="C:bacterial-type flagellum hook"/>
    <property type="evidence" value="ECO:0007669"/>
    <property type="project" value="UniProtKB-UniRule"/>
</dbReference>
<feature type="domain" description="Flagellar hook-associated protein 2 N-terminal" evidence="6">
    <location>
        <begin position="44"/>
        <end position="130"/>
    </location>
</feature>
<dbReference type="GO" id="GO:0071973">
    <property type="term" value="P:bacterial-type flagellum-dependent cell motility"/>
    <property type="evidence" value="ECO:0007669"/>
    <property type="project" value="TreeGrafter"/>
</dbReference>
<comment type="subunit">
    <text evidence="2 5">Homopentamer.</text>
</comment>
<feature type="domain" description="Flagellar hook-associated protein 2 C-terminal" evidence="7">
    <location>
        <begin position="252"/>
        <end position="456"/>
    </location>
</feature>
<evidence type="ECO:0000256" key="1">
    <source>
        <dbReference type="ARBA" id="ARBA00009764"/>
    </source>
</evidence>
<gene>
    <name evidence="9" type="ORF">FCL38_00015</name>
    <name evidence="8" type="ORF">FHS02_002600</name>
</gene>
<evidence type="ECO:0000259" key="6">
    <source>
        <dbReference type="Pfam" id="PF02465"/>
    </source>
</evidence>
<dbReference type="Pfam" id="PF02465">
    <property type="entry name" value="FliD_N"/>
    <property type="match status" value="1"/>
</dbReference>
<name>A0A4P8HHR5_9BURK</name>
<evidence type="ECO:0000313" key="11">
    <source>
        <dbReference type="Proteomes" id="UP000584325"/>
    </source>
</evidence>
<comment type="function">
    <text evidence="5">Required for morphogenesis and for the elongation of the flagellar filament by facilitating polymerization of the flagellin monomers at the tip of growing filament. Forms a capping structure, which prevents flagellin subunits (transported through the central channel of the flagellum) from leaking out without polymerization at the distal end.</text>
</comment>
<dbReference type="OrthoDB" id="8771769at2"/>
<dbReference type="Proteomes" id="UP000298763">
    <property type="component" value="Chromosome"/>
</dbReference>
<comment type="similarity">
    <text evidence="1 5">Belongs to the FliD family.</text>
</comment>
<keyword evidence="8" id="KW-0966">Cell projection</keyword>
<evidence type="ECO:0000259" key="7">
    <source>
        <dbReference type="Pfam" id="PF07195"/>
    </source>
</evidence>
<comment type="subcellular location">
    <subcellularLocation>
        <location evidence="5">Secreted</location>
    </subcellularLocation>
    <subcellularLocation>
        <location evidence="5">Bacterial flagellum</location>
    </subcellularLocation>
</comment>
<dbReference type="GO" id="GO:0007155">
    <property type="term" value="P:cell adhesion"/>
    <property type="evidence" value="ECO:0007669"/>
    <property type="project" value="InterPro"/>
</dbReference>
<keyword evidence="10" id="KW-1185">Reference proteome</keyword>
<keyword evidence="3" id="KW-0175">Coiled coil</keyword>
<sequence>MVTNASAILAAQYGTNPFATVFGTNSTPSLNGNASLSPTVAARVQQALAGQRGNIDLLNASLASTQTRLSGLGRLQSALDAFEALAEGLAGAGLSTSASTSTSGVLSAATTASAKPGQYEVDVRQLAQGQVLNSGVQPTATATLGSGIASTVKLEWGSMGADGFQATAGTARTITIDSGNNTLEGVAAALKEAGVNATVVRSNGGYALQVNGKEGATQTLSISVTGDAALKAAIGFDPDQPRAGGMTQAQAAQDAIVSVAGKEYRSGTNTVAGAIEGVTLTLAGKGTTQLAVSQDSSQIARNVAAFVEGYNDMADTLAALQGGALRGDNALSRVSAQMTGLMRIGGAGSSSRGLADVGLSRDADGRLVLDEVKLKAAIADDPEAVSRLFTNEGSGLADRLDERLGTLTAENGLVRRAQDRTTRDLDVLTDRRERLAQSLTAQAQALAQMYTMQEQMGGTGSLLDLLG</sequence>
<evidence type="ECO:0000313" key="8">
    <source>
        <dbReference type="EMBL" id="MBB3221790.1"/>
    </source>
</evidence>
<dbReference type="Pfam" id="PF07195">
    <property type="entry name" value="FliD_C"/>
    <property type="match status" value="1"/>
</dbReference>
<evidence type="ECO:0000256" key="2">
    <source>
        <dbReference type="ARBA" id="ARBA00011255"/>
    </source>
</evidence>
<dbReference type="RefSeq" id="WP_137311888.1">
    <property type="nucleotide sequence ID" value="NZ_CP040017.1"/>
</dbReference>
<accession>A0A4P8HHR5</accession>
<dbReference type="GO" id="GO:0009421">
    <property type="term" value="C:bacterial-type flagellum filament cap"/>
    <property type="evidence" value="ECO:0007669"/>
    <property type="project" value="InterPro"/>
</dbReference>